<keyword evidence="4" id="KW-1185">Reference proteome</keyword>
<name>A0A2M9FZJ0_9PROT</name>
<evidence type="ECO:0000256" key="2">
    <source>
        <dbReference type="SAM" id="Phobius"/>
    </source>
</evidence>
<evidence type="ECO:0000256" key="1">
    <source>
        <dbReference type="SAM" id="Coils"/>
    </source>
</evidence>
<evidence type="ECO:0000313" key="3">
    <source>
        <dbReference type="EMBL" id="PJK28873.1"/>
    </source>
</evidence>
<keyword evidence="3" id="KW-0969">Cilium</keyword>
<keyword evidence="2" id="KW-1133">Transmembrane helix</keyword>
<dbReference type="Proteomes" id="UP000229498">
    <property type="component" value="Unassembled WGS sequence"/>
</dbReference>
<feature type="transmembrane region" description="Helical" evidence="2">
    <location>
        <begin position="38"/>
        <end position="56"/>
    </location>
</feature>
<dbReference type="EMBL" id="PHIG01000038">
    <property type="protein sequence ID" value="PJK28873.1"/>
    <property type="molecule type" value="Genomic_DNA"/>
</dbReference>
<dbReference type="OrthoDB" id="9794540at2"/>
<feature type="transmembrane region" description="Helical" evidence="2">
    <location>
        <begin position="128"/>
        <end position="146"/>
    </location>
</feature>
<keyword evidence="3" id="KW-0966">Cell projection</keyword>
<dbReference type="RefSeq" id="WP_109794978.1">
    <property type="nucleotide sequence ID" value="NZ_PHIG01000038.1"/>
</dbReference>
<keyword evidence="1" id="KW-0175">Coiled coil</keyword>
<sequence>MTQPSAYLTRILVFLVIVVGVIAVLHEPIIRAFMTNPALNGLIVGVLLIGVVYVLRQVFQLRPAVRWVETFRRKEPGLSTQSPPAMMSPLATMLQDKKGRVSLSTLSMRSLLDSIAARLDESRDMSRYLIGLLVFLGLLGTFWGLLETIASIGDTISSLSVEGVEFGAVFDDLKRGLEQPLEGMGTAFSSSLFGLAGSLVLGFLDLQASQAQNRFYNDLEEWLSSFTRLSSGGGLAESEASVPVYVQALLEQTADSLDNLQRIMARSEESRGTGNQTLLQLAERLASLTDQMRAERDLMVKLAEGQMEMKPILQRIAVATEQGGDSSMETHLRNLDVYVARLLEETTSGRQHSVDEIRAEIKVLTRTIAAIADEGR</sequence>
<feature type="coiled-coil region" evidence="1">
    <location>
        <begin position="250"/>
        <end position="298"/>
    </location>
</feature>
<protein>
    <submittedName>
        <fullName evidence="3">Flagellar motor protein MotA</fullName>
    </submittedName>
</protein>
<feature type="transmembrane region" description="Helical" evidence="2">
    <location>
        <begin position="7"/>
        <end position="26"/>
    </location>
</feature>
<proteinExistence type="predicted"/>
<evidence type="ECO:0000313" key="4">
    <source>
        <dbReference type="Proteomes" id="UP000229498"/>
    </source>
</evidence>
<comment type="caution">
    <text evidence="3">The sequence shown here is derived from an EMBL/GenBank/DDBJ whole genome shotgun (WGS) entry which is preliminary data.</text>
</comment>
<keyword evidence="3" id="KW-0282">Flagellum</keyword>
<accession>A0A2M9FZJ0</accession>
<dbReference type="AlphaFoldDB" id="A0A2M9FZJ0"/>
<gene>
    <name evidence="3" type="ORF">CVT23_14665</name>
</gene>
<keyword evidence="2" id="KW-0812">Transmembrane</keyword>
<feature type="transmembrane region" description="Helical" evidence="2">
    <location>
        <begin position="183"/>
        <end position="204"/>
    </location>
</feature>
<organism evidence="3 4">
    <name type="scientific">Minwuia thermotolerans</name>
    <dbReference type="NCBI Taxonomy" id="2056226"/>
    <lineage>
        <taxon>Bacteria</taxon>
        <taxon>Pseudomonadati</taxon>
        <taxon>Pseudomonadota</taxon>
        <taxon>Alphaproteobacteria</taxon>
        <taxon>Minwuiales</taxon>
        <taxon>Minwuiaceae</taxon>
        <taxon>Minwuia</taxon>
    </lineage>
</organism>
<reference evidence="3 4" key="1">
    <citation type="submission" date="2017-11" db="EMBL/GenBank/DDBJ databases">
        <title>Draft genome sequence of Rhizobiales bacterium SY3-13.</title>
        <authorList>
            <person name="Sun C."/>
        </authorList>
    </citation>
    <scope>NUCLEOTIDE SEQUENCE [LARGE SCALE GENOMIC DNA]</scope>
    <source>
        <strain evidence="3 4">SY3-13</strain>
    </source>
</reference>
<keyword evidence="2" id="KW-0472">Membrane</keyword>